<dbReference type="WBParaSite" id="Pan_g11806.t1">
    <property type="protein sequence ID" value="Pan_g11806.t1"/>
    <property type="gene ID" value="Pan_g11806"/>
</dbReference>
<evidence type="ECO:0000313" key="9">
    <source>
        <dbReference type="Proteomes" id="UP000492821"/>
    </source>
</evidence>
<name>A0A7E4US55_PANRE</name>
<evidence type="ECO:0000256" key="1">
    <source>
        <dbReference type="ARBA" id="ARBA00004123"/>
    </source>
</evidence>
<feature type="compositionally biased region" description="Gly residues" evidence="6">
    <location>
        <begin position="309"/>
        <end position="324"/>
    </location>
</feature>
<dbReference type="Proteomes" id="UP000492821">
    <property type="component" value="Unassembled WGS sequence"/>
</dbReference>
<dbReference type="GO" id="GO:0005634">
    <property type="term" value="C:nucleus"/>
    <property type="evidence" value="ECO:0007669"/>
    <property type="project" value="UniProtKB-SubCell"/>
</dbReference>
<dbReference type="PANTHER" id="PTHR15348:SF0">
    <property type="entry name" value="PROTEIN DEAD RINGER"/>
    <property type="match status" value="1"/>
</dbReference>
<dbReference type="GO" id="GO:0003677">
    <property type="term" value="F:DNA binding"/>
    <property type="evidence" value="ECO:0007669"/>
    <property type="project" value="UniProtKB-KW"/>
</dbReference>
<keyword evidence="5" id="KW-0539">Nucleus</keyword>
<dbReference type="SUPFAM" id="SSF46774">
    <property type="entry name" value="ARID-like"/>
    <property type="match status" value="1"/>
</dbReference>
<accession>A0A7E4US55</accession>
<evidence type="ECO:0000256" key="5">
    <source>
        <dbReference type="ARBA" id="ARBA00023242"/>
    </source>
</evidence>
<keyword evidence="9" id="KW-1185">Reference proteome</keyword>
<dbReference type="Pfam" id="PF01388">
    <property type="entry name" value="ARID"/>
    <property type="match status" value="1"/>
</dbReference>
<feature type="region of interest" description="Disordered" evidence="6">
    <location>
        <begin position="111"/>
        <end position="171"/>
    </location>
</feature>
<dbReference type="FunFam" id="1.10.150.60:FF:000007">
    <property type="entry name" value="AT-rich interactive domain-containing protein 3C"/>
    <property type="match status" value="1"/>
</dbReference>
<feature type="domain" description="ARID" evidence="7">
    <location>
        <begin position="187"/>
        <end position="279"/>
    </location>
</feature>
<evidence type="ECO:0000256" key="4">
    <source>
        <dbReference type="ARBA" id="ARBA00023163"/>
    </source>
</evidence>
<dbReference type="InterPro" id="IPR023334">
    <property type="entry name" value="REKLES_domain"/>
</dbReference>
<dbReference type="Gene3D" id="1.10.150.60">
    <property type="entry name" value="ARID DNA-binding domain"/>
    <property type="match status" value="1"/>
</dbReference>
<dbReference type="PROSITE" id="PS51011">
    <property type="entry name" value="ARID"/>
    <property type="match status" value="1"/>
</dbReference>
<evidence type="ECO:0000256" key="3">
    <source>
        <dbReference type="ARBA" id="ARBA00023125"/>
    </source>
</evidence>
<dbReference type="AlphaFoldDB" id="A0A7E4US55"/>
<dbReference type="SMART" id="SM01014">
    <property type="entry name" value="ARID"/>
    <property type="match status" value="1"/>
</dbReference>
<keyword evidence="3" id="KW-0238">DNA-binding</keyword>
<evidence type="ECO:0000256" key="2">
    <source>
        <dbReference type="ARBA" id="ARBA00023015"/>
    </source>
</evidence>
<feature type="compositionally biased region" description="Polar residues" evidence="6">
    <location>
        <begin position="427"/>
        <end position="439"/>
    </location>
</feature>
<dbReference type="PROSITE" id="PS51486">
    <property type="entry name" value="REKLES"/>
    <property type="match status" value="1"/>
</dbReference>
<feature type="domain" description="REKLES" evidence="8">
    <location>
        <begin position="402"/>
        <end position="486"/>
    </location>
</feature>
<evidence type="ECO:0000259" key="8">
    <source>
        <dbReference type="PROSITE" id="PS51486"/>
    </source>
</evidence>
<evidence type="ECO:0000313" key="10">
    <source>
        <dbReference type="WBParaSite" id="Pan_g11806.t1"/>
    </source>
</evidence>
<feature type="region of interest" description="Disordered" evidence="6">
    <location>
        <begin position="484"/>
        <end position="513"/>
    </location>
</feature>
<dbReference type="PANTHER" id="PTHR15348">
    <property type="entry name" value="AT-RICH INTERACTIVE DOMAIN-CONTAINING PROTEIN ARID DOMAIN- CONTAINING PROTEIN DEAD RINGER PROTEIN B-CELL REGULATOR OF IGH TRANSCRIPTION BRIGHT"/>
    <property type="match status" value="1"/>
</dbReference>
<evidence type="ECO:0000259" key="7">
    <source>
        <dbReference type="PROSITE" id="PS51011"/>
    </source>
</evidence>
<dbReference type="GO" id="GO:0006357">
    <property type="term" value="P:regulation of transcription by RNA polymerase II"/>
    <property type="evidence" value="ECO:0007669"/>
    <property type="project" value="InterPro"/>
</dbReference>
<evidence type="ECO:0000256" key="6">
    <source>
        <dbReference type="SAM" id="MobiDB-lite"/>
    </source>
</evidence>
<dbReference type="SMART" id="SM00501">
    <property type="entry name" value="BRIGHT"/>
    <property type="match status" value="1"/>
</dbReference>
<keyword evidence="2" id="KW-0805">Transcription regulation</keyword>
<reference evidence="9" key="1">
    <citation type="journal article" date="2013" name="Genetics">
        <title>The draft genome and transcriptome of Panagrellus redivivus are shaped by the harsh demands of a free-living lifestyle.</title>
        <authorList>
            <person name="Srinivasan J."/>
            <person name="Dillman A.R."/>
            <person name="Macchietto M.G."/>
            <person name="Heikkinen L."/>
            <person name="Lakso M."/>
            <person name="Fracchia K.M."/>
            <person name="Antoshechkin I."/>
            <person name="Mortazavi A."/>
            <person name="Wong G."/>
            <person name="Sternberg P.W."/>
        </authorList>
    </citation>
    <scope>NUCLEOTIDE SEQUENCE [LARGE SCALE GENOMIC DNA]</scope>
    <source>
        <strain evidence="9">MT8872</strain>
    </source>
</reference>
<feature type="compositionally biased region" description="Polar residues" evidence="6">
    <location>
        <begin position="31"/>
        <end position="55"/>
    </location>
</feature>
<feature type="compositionally biased region" description="Low complexity" evidence="6">
    <location>
        <begin position="495"/>
        <end position="505"/>
    </location>
</feature>
<organism evidence="9 10">
    <name type="scientific">Panagrellus redivivus</name>
    <name type="common">Microworm</name>
    <dbReference type="NCBI Taxonomy" id="6233"/>
    <lineage>
        <taxon>Eukaryota</taxon>
        <taxon>Metazoa</taxon>
        <taxon>Ecdysozoa</taxon>
        <taxon>Nematoda</taxon>
        <taxon>Chromadorea</taxon>
        <taxon>Rhabditida</taxon>
        <taxon>Tylenchina</taxon>
        <taxon>Panagrolaimomorpha</taxon>
        <taxon>Panagrolaimoidea</taxon>
        <taxon>Panagrolaimidae</taxon>
        <taxon>Panagrellus</taxon>
    </lineage>
</organism>
<feature type="compositionally biased region" description="Low complexity" evidence="6">
    <location>
        <begin position="392"/>
        <end position="415"/>
    </location>
</feature>
<keyword evidence="4" id="KW-0804">Transcription</keyword>
<dbReference type="InterPro" id="IPR001606">
    <property type="entry name" value="ARID_dom"/>
</dbReference>
<feature type="region of interest" description="Disordered" evidence="6">
    <location>
        <begin position="295"/>
        <end position="332"/>
    </location>
</feature>
<sequence length="529" mass="57168">MVDHATMSLTHPNIEEGSTVEQLLANLNGCLTNGRRQSTSPSIGPNDESAQSSSPEAADPNIDPAEAATLDAQKTIQKLAAQLGGFPFNQSFPMNNNFLAALQQQHMLGGVFPSEPCSSRQSPERLDDDGAGDNEDFENIQNGEPEDLSVGKIKKSPEADDSAGSVNGTPSCSFEEQFKQLYEISNEKERKEWLDDWFNFMKENGKTVTRIPIMAKHVLDLYELYRLVVKHGGLVEIINKKLWREITKGLMLPASITSAAFTLRTQYQKYLYDYECEKHGFSTHEDLMAAIESNKREGRRNPTSNGPNGQPGVGGMLGGGGMGHHGGHPMSPWGMPPLFGNFGSPFGFKTEDDGNPLANLSNAHHALAAAALDPQRHFEFLQRATAGRLAIPTSSNFRSGRSSVSSTASTPNNVNRNGKRPRPADTYPTNSQNGNNAASDSLPAKRPCTGSSTNMRITTKDNQMYVSMEVNGTMYQGMLFAVPAKTDGTSPPPNQSLNVSSSSGSAGETNALGGNIDMNAFSAIFNNNE</sequence>
<protein>
    <submittedName>
        <fullName evidence="10">ARID domain-containing protein</fullName>
    </submittedName>
</protein>
<dbReference type="InterPro" id="IPR036431">
    <property type="entry name" value="ARID_dom_sf"/>
</dbReference>
<feature type="compositionally biased region" description="Acidic residues" evidence="6">
    <location>
        <begin position="126"/>
        <end position="138"/>
    </location>
</feature>
<feature type="region of interest" description="Disordered" evidence="6">
    <location>
        <begin position="392"/>
        <end position="455"/>
    </location>
</feature>
<proteinExistence type="predicted"/>
<feature type="region of interest" description="Disordered" evidence="6">
    <location>
        <begin position="31"/>
        <end position="62"/>
    </location>
</feature>
<dbReference type="InterPro" id="IPR045147">
    <property type="entry name" value="ARI3A/B/C"/>
</dbReference>
<comment type="subcellular location">
    <subcellularLocation>
        <location evidence="1">Nucleus</location>
    </subcellularLocation>
</comment>
<reference evidence="10" key="2">
    <citation type="submission" date="2020-10" db="UniProtKB">
        <authorList>
            <consortium name="WormBaseParasite"/>
        </authorList>
    </citation>
    <scope>IDENTIFICATION</scope>
</reference>